<dbReference type="Proteomes" id="UP001295469">
    <property type="component" value="Chromosome C01"/>
</dbReference>
<name>A0A816RK73_BRANA</name>
<dbReference type="AlphaFoldDB" id="A0A816RK73"/>
<accession>A0A816RK73</accession>
<gene>
    <name evidence="1" type="ORF">DARMORV10_C01P19480.1</name>
</gene>
<reference evidence="1" key="1">
    <citation type="submission" date="2021-01" db="EMBL/GenBank/DDBJ databases">
        <authorList>
            <consortium name="Genoscope - CEA"/>
            <person name="William W."/>
        </authorList>
    </citation>
    <scope>NUCLEOTIDE SEQUENCE</scope>
</reference>
<protein>
    <submittedName>
        <fullName evidence="1">(rape) hypothetical protein</fullName>
    </submittedName>
</protein>
<proteinExistence type="predicted"/>
<sequence>MIFPLILFFKYLHIKKRKFSIVRRLFHRRPVYTPRHFVLPESVLLLRTPLSPLQPNPKPTLVSFSISSHVCPLGLVLPLQRTDEIHIPNPSWM</sequence>
<organism evidence="1">
    <name type="scientific">Brassica napus</name>
    <name type="common">Rape</name>
    <dbReference type="NCBI Taxonomy" id="3708"/>
    <lineage>
        <taxon>Eukaryota</taxon>
        <taxon>Viridiplantae</taxon>
        <taxon>Streptophyta</taxon>
        <taxon>Embryophyta</taxon>
        <taxon>Tracheophyta</taxon>
        <taxon>Spermatophyta</taxon>
        <taxon>Magnoliopsida</taxon>
        <taxon>eudicotyledons</taxon>
        <taxon>Gunneridae</taxon>
        <taxon>Pentapetalae</taxon>
        <taxon>rosids</taxon>
        <taxon>malvids</taxon>
        <taxon>Brassicales</taxon>
        <taxon>Brassicaceae</taxon>
        <taxon>Brassiceae</taxon>
        <taxon>Brassica</taxon>
    </lineage>
</organism>
<dbReference type="EMBL" id="HG994365">
    <property type="protein sequence ID" value="CAF2071358.1"/>
    <property type="molecule type" value="Genomic_DNA"/>
</dbReference>
<evidence type="ECO:0000313" key="1">
    <source>
        <dbReference type="EMBL" id="CAF2071358.1"/>
    </source>
</evidence>